<evidence type="ECO:0000256" key="2">
    <source>
        <dbReference type="SAM" id="MobiDB-lite"/>
    </source>
</evidence>
<name>A0A0G4FUG3_VITBC</name>
<feature type="region of interest" description="Disordered" evidence="2">
    <location>
        <begin position="310"/>
        <end position="352"/>
    </location>
</feature>
<dbReference type="Proteomes" id="UP000041254">
    <property type="component" value="Unassembled WGS sequence"/>
</dbReference>
<organism evidence="3 4">
    <name type="scientific">Vitrella brassicaformis (strain CCMP3155)</name>
    <dbReference type="NCBI Taxonomy" id="1169540"/>
    <lineage>
        <taxon>Eukaryota</taxon>
        <taxon>Sar</taxon>
        <taxon>Alveolata</taxon>
        <taxon>Colpodellida</taxon>
        <taxon>Vitrellaceae</taxon>
        <taxon>Vitrella</taxon>
    </lineage>
</organism>
<feature type="region of interest" description="Disordered" evidence="2">
    <location>
        <begin position="82"/>
        <end position="127"/>
    </location>
</feature>
<feature type="compositionally biased region" description="Low complexity" evidence="2">
    <location>
        <begin position="331"/>
        <end position="342"/>
    </location>
</feature>
<evidence type="ECO:0000256" key="1">
    <source>
        <dbReference type="SAM" id="Coils"/>
    </source>
</evidence>
<dbReference type="EMBL" id="CDMY01000503">
    <property type="protein sequence ID" value="CEM18573.1"/>
    <property type="molecule type" value="Genomic_DNA"/>
</dbReference>
<dbReference type="InParanoid" id="A0A0G4FUG3"/>
<sequence>MSSETQSNLVLSGVRGSEGPGHRPHSNDGEVNIPIRTATNERGTAVGQLMDKVGLSKRSSQEIQERRKANLQRAETLVIAKKAEHEKKKDDKRQQVIERAKELERQKQEEIENKQAGKLDEAEQRRKKQLEDRVKRMAELAATEEHVQRAAEIQQKKVEQIVSKTAGKLDAAEQRRLDLQAQVAKHLAELADAEAQVKKAEAMERARKEDIMKRRLEHLEKEKERMRELGLTEEIEKIAKEIEEMKDKTDGNLDAAEWWERLYGKKTKCTKERIKAIKKEFKGTKKEPMLRRHSAPLAIIFESLIEHAVPRRRHSAPSAADHDHHHHHQQQEQQDQQQQQHQQRQHKQQKPGAPWFDGFLLFAWLMSPPGADLFWIGLWEGRNSAC</sequence>
<gene>
    <name evidence="3" type="ORF">Vbra_9446</name>
</gene>
<protein>
    <submittedName>
        <fullName evidence="3">Uncharacterized protein</fullName>
    </submittedName>
</protein>
<dbReference type="VEuPathDB" id="CryptoDB:Vbra_9446"/>
<proteinExistence type="predicted"/>
<feature type="compositionally biased region" description="Polar residues" evidence="2">
    <location>
        <begin position="1"/>
        <end position="10"/>
    </location>
</feature>
<keyword evidence="1" id="KW-0175">Coiled coil</keyword>
<feature type="coiled-coil region" evidence="1">
    <location>
        <begin position="169"/>
        <end position="248"/>
    </location>
</feature>
<dbReference type="AlphaFoldDB" id="A0A0G4FUG3"/>
<accession>A0A0G4FUG3</accession>
<keyword evidence="4" id="KW-1185">Reference proteome</keyword>
<evidence type="ECO:0000313" key="4">
    <source>
        <dbReference type="Proteomes" id="UP000041254"/>
    </source>
</evidence>
<reference evidence="3 4" key="1">
    <citation type="submission" date="2014-11" db="EMBL/GenBank/DDBJ databases">
        <authorList>
            <person name="Zhu J."/>
            <person name="Qi W."/>
            <person name="Song R."/>
        </authorList>
    </citation>
    <scope>NUCLEOTIDE SEQUENCE [LARGE SCALE GENOMIC DNA]</scope>
</reference>
<evidence type="ECO:0000313" key="3">
    <source>
        <dbReference type="EMBL" id="CEM18573.1"/>
    </source>
</evidence>
<feature type="region of interest" description="Disordered" evidence="2">
    <location>
        <begin position="1"/>
        <end position="47"/>
    </location>
</feature>